<evidence type="ECO:0000256" key="4">
    <source>
        <dbReference type="ARBA" id="ARBA00023136"/>
    </source>
</evidence>
<evidence type="ECO:0000313" key="9">
    <source>
        <dbReference type="EMBL" id="GGF06748.1"/>
    </source>
</evidence>
<keyword evidence="5" id="KW-0998">Cell outer membrane</keyword>
<proteinExistence type="inferred from homology"/>
<feature type="signal peptide" evidence="6">
    <location>
        <begin position="1"/>
        <end position="22"/>
    </location>
</feature>
<dbReference type="RefSeq" id="WP_163394082.1">
    <property type="nucleotide sequence ID" value="NZ_BMKP01000003.1"/>
</dbReference>
<dbReference type="Pfam" id="PF14322">
    <property type="entry name" value="SusD-like_3"/>
    <property type="match status" value="1"/>
</dbReference>
<dbReference type="Proteomes" id="UP000655016">
    <property type="component" value="Unassembled WGS sequence"/>
</dbReference>
<evidence type="ECO:0000259" key="8">
    <source>
        <dbReference type="Pfam" id="PF14322"/>
    </source>
</evidence>
<comment type="caution">
    <text evidence="9">The sequence shown here is derived from an EMBL/GenBank/DDBJ whole genome shotgun (WGS) entry which is preliminary data.</text>
</comment>
<feature type="domain" description="SusD-like N-terminal" evidence="8">
    <location>
        <begin position="112"/>
        <end position="236"/>
    </location>
</feature>
<accession>A0ABQ1TYH4</accession>
<evidence type="ECO:0000256" key="2">
    <source>
        <dbReference type="ARBA" id="ARBA00006275"/>
    </source>
</evidence>
<evidence type="ECO:0000256" key="3">
    <source>
        <dbReference type="ARBA" id="ARBA00022729"/>
    </source>
</evidence>
<dbReference type="InterPro" id="IPR012944">
    <property type="entry name" value="SusD_RagB_dom"/>
</dbReference>
<reference evidence="10" key="1">
    <citation type="journal article" date="2019" name="Int. J. Syst. Evol. Microbiol.">
        <title>The Global Catalogue of Microorganisms (GCM) 10K type strain sequencing project: providing services to taxonomists for standard genome sequencing and annotation.</title>
        <authorList>
            <consortium name="The Broad Institute Genomics Platform"/>
            <consortium name="The Broad Institute Genome Sequencing Center for Infectious Disease"/>
            <person name="Wu L."/>
            <person name="Ma J."/>
        </authorList>
    </citation>
    <scope>NUCLEOTIDE SEQUENCE [LARGE SCALE GENOMIC DNA]</scope>
    <source>
        <strain evidence="10">CGMCC 1.16060</strain>
    </source>
</reference>
<keyword evidence="10" id="KW-1185">Reference proteome</keyword>
<dbReference type="EMBL" id="BMKP01000003">
    <property type="protein sequence ID" value="GGF06748.1"/>
    <property type="molecule type" value="Genomic_DNA"/>
</dbReference>
<keyword evidence="4" id="KW-0472">Membrane</keyword>
<dbReference type="SUPFAM" id="SSF48452">
    <property type="entry name" value="TPR-like"/>
    <property type="match status" value="1"/>
</dbReference>
<dbReference type="Gene3D" id="1.25.40.390">
    <property type="match status" value="1"/>
</dbReference>
<evidence type="ECO:0000256" key="1">
    <source>
        <dbReference type="ARBA" id="ARBA00004442"/>
    </source>
</evidence>
<dbReference type="InterPro" id="IPR033985">
    <property type="entry name" value="SusD-like_N"/>
</dbReference>
<evidence type="ECO:0000259" key="7">
    <source>
        <dbReference type="Pfam" id="PF07980"/>
    </source>
</evidence>
<organism evidence="9 10">
    <name type="scientific">Flavobacterium limi</name>
    <dbReference type="NCBI Taxonomy" id="2045105"/>
    <lineage>
        <taxon>Bacteria</taxon>
        <taxon>Pseudomonadati</taxon>
        <taxon>Bacteroidota</taxon>
        <taxon>Flavobacteriia</taxon>
        <taxon>Flavobacteriales</taxon>
        <taxon>Flavobacteriaceae</taxon>
        <taxon>Flavobacterium</taxon>
    </lineage>
</organism>
<comment type="similarity">
    <text evidence="2">Belongs to the SusD family.</text>
</comment>
<dbReference type="InterPro" id="IPR011990">
    <property type="entry name" value="TPR-like_helical_dom_sf"/>
</dbReference>
<name>A0ABQ1TYH4_9FLAO</name>
<gene>
    <name evidence="9" type="ORF">GCM10011518_15090</name>
</gene>
<dbReference type="Pfam" id="PF07980">
    <property type="entry name" value="SusD_RagB"/>
    <property type="match status" value="1"/>
</dbReference>
<sequence>MKNKINLIIALATLVVVSVSCSDNFLEEKKQYGNDEDSFYESADKVEWYVNNMYYDYFQAYNSPLKSVVGLYNDTRTRLTEEVGGMQNLINPTLTYVNASDGDAYYGTRIEDKMINNPYSRIRECNAFLEKIDVIGANLDEAFRKKFKGQVYYLRAIQYFDLMRVYGGVPIVTNTQDSDIDDVTIKLPRAKVSEVVAQILADLDMASTLLPDKWDAGNYGRFTRGAALAQKSRVLLTYASPLFNKNWDGSTERWDAALAAGLAAETQLTADGFGLFGNTAKQWQEMFLVDNSFCKEAIVVQLLSSANTGAAVNSGWEGSLRFISQGGKGGMEAPKEMIDLFPMANGSRPTAANNYNDFLFFKNRDPRFYRTFAFSGSYWPYTTPSSTTTVQPTVWAYRWVDNSNKAYFSDANNNEKSPAFVRKMSNPTANNASSFQYSGTDIFEYRYAELLLNIAECYAAKGDIPNTLAYLTQIRKRVGIPSANNYGIGTLTDKYAAIEACLYERRVELAYEGKRYWDVQRWMLYSDDSSINQDNTNVKLGIPTINGTQRTGNFLQYKTKTASSADPLLSARAGISVNPDASDFQTQIAALEAFYTNNLVFEKLPDAEALDVVSAKPAKIDFKPNYYIMGLKQDVLALNPWLIQTLGWNGASASGGTFIYQE</sequence>
<comment type="subcellular location">
    <subcellularLocation>
        <location evidence="1">Cell outer membrane</location>
    </subcellularLocation>
</comment>
<keyword evidence="3 6" id="KW-0732">Signal</keyword>
<protein>
    <submittedName>
        <fullName evidence="9">Membrane protein</fullName>
    </submittedName>
</protein>
<evidence type="ECO:0000256" key="6">
    <source>
        <dbReference type="SAM" id="SignalP"/>
    </source>
</evidence>
<dbReference type="PROSITE" id="PS51257">
    <property type="entry name" value="PROKAR_LIPOPROTEIN"/>
    <property type="match status" value="1"/>
</dbReference>
<evidence type="ECO:0000313" key="10">
    <source>
        <dbReference type="Proteomes" id="UP000655016"/>
    </source>
</evidence>
<evidence type="ECO:0000256" key="5">
    <source>
        <dbReference type="ARBA" id="ARBA00023237"/>
    </source>
</evidence>
<feature type="domain" description="RagB/SusD" evidence="7">
    <location>
        <begin position="307"/>
        <end position="540"/>
    </location>
</feature>
<feature type="chain" id="PRO_5046888105" evidence="6">
    <location>
        <begin position="23"/>
        <end position="662"/>
    </location>
</feature>